<dbReference type="AlphaFoldDB" id="A0A6G4XA16"/>
<accession>A0A6G4XA16</accession>
<reference evidence="7 8" key="1">
    <citation type="submission" date="2020-02" db="EMBL/GenBank/DDBJ databases">
        <title>Whole-genome analyses of novel actinobacteria.</title>
        <authorList>
            <person name="Sahin N."/>
            <person name="Tokatli A."/>
        </authorList>
    </citation>
    <scope>NUCLEOTIDE SEQUENCE [LARGE SCALE GENOMIC DNA]</scope>
    <source>
        <strain evidence="7 8">YC504</strain>
    </source>
</reference>
<dbReference type="InterPro" id="IPR015421">
    <property type="entry name" value="PyrdxlP-dep_Trfase_major"/>
</dbReference>
<dbReference type="GO" id="GO:0003700">
    <property type="term" value="F:DNA-binding transcription factor activity"/>
    <property type="evidence" value="ECO:0007669"/>
    <property type="project" value="InterPro"/>
</dbReference>
<name>A0A6G4XA16_9ACTN</name>
<dbReference type="CDD" id="cd00609">
    <property type="entry name" value="AAT_like"/>
    <property type="match status" value="1"/>
</dbReference>
<keyword evidence="2" id="KW-0663">Pyridoxal phosphate</keyword>
<dbReference type="PANTHER" id="PTHR46577">
    <property type="entry name" value="HTH-TYPE TRANSCRIPTIONAL REGULATORY PROTEIN GABR"/>
    <property type="match status" value="1"/>
</dbReference>
<dbReference type="Gene3D" id="3.40.640.10">
    <property type="entry name" value="Type I PLP-dependent aspartate aminotransferase-like (Major domain)"/>
    <property type="match status" value="1"/>
</dbReference>
<dbReference type="InterPro" id="IPR015424">
    <property type="entry name" value="PyrdxlP-dep_Trfase"/>
</dbReference>
<dbReference type="EMBL" id="JAAKZW010000002">
    <property type="protein sequence ID" value="NGO74365.1"/>
    <property type="molecule type" value="Genomic_DNA"/>
</dbReference>
<organism evidence="7 8">
    <name type="scientific">Streptomyces mesophilus</name>
    <dbReference type="NCBI Taxonomy" id="1775132"/>
    <lineage>
        <taxon>Bacteria</taxon>
        <taxon>Bacillati</taxon>
        <taxon>Actinomycetota</taxon>
        <taxon>Actinomycetes</taxon>
        <taxon>Kitasatosporales</taxon>
        <taxon>Streptomycetaceae</taxon>
        <taxon>Streptomyces</taxon>
    </lineage>
</organism>
<dbReference type="GO" id="GO:0003677">
    <property type="term" value="F:DNA binding"/>
    <property type="evidence" value="ECO:0007669"/>
    <property type="project" value="UniProtKB-KW"/>
</dbReference>
<dbReference type="InterPro" id="IPR036388">
    <property type="entry name" value="WH-like_DNA-bd_sf"/>
</dbReference>
<dbReference type="InterPro" id="IPR036390">
    <property type="entry name" value="WH_DNA-bd_sf"/>
</dbReference>
<keyword evidence="7" id="KW-0032">Aminotransferase</keyword>
<dbReference type="Pfam" id="PF00155">
    <property type="entry name" value="Aminotran_1_2"/>
    <property type="match status" value="1"/>
</dbReference>
<dbReference type="InterPro" id="IPR051446">
    <property type="entry name" value="HTH_trans_reg/aminotransferase"/>
</dbReference>
<dbReference type="PROSITE" id="PS50949">
    <property type="entry name" value="HTH_GNTR"/>
    <property type="match status" value="1"/>
</dbReference>
<evidence type="ECO:0000256" key="5">
    <source>
        <dbReference type="ARBA" id="ARBA00023163"/>
    </source>
</evidence>
<dbReference type="SMART" id="SM00345">
    <property type="entry name" value="HTH_GNTR"/>
    <property type="match status" value="1"/>
</dbReference>
<evidence type="ECO:0000256" key="1">
    <source>
        <dbReference type="ARBA" id="ARBA00005384"/>
    </source>
</evidence>
<dbReference type="Proteomes" id="UP000481109">
    <property type="component" value="Unassembled WGS sequence"/>
</dbReference>
<evidence type="ECO:0000256" key="4">
    <source>
        <dbReference type="ARBA" id="ARBA00023125"/>
    </source>
</evidence>
<dbReference type="Gene3D" id="1.10.10.10">
    <property type="entry name" value="Winged helix-like DNA-binding domain superfamily/Winged helix DNA-binding domain"/>
    <property type="match status" value="1"/>
</dbReference>
<dbReference type="GO" id="GO:0008483">
    <property type="term" value="F:transaminase activity"/>
    <property type="evidence" value="ECO:0007669"/>
    <property type="project" value="UniProtKB-KW"/>
</dbReference>
<evidence type="ECO:0000256" key="3">
    <source>
        <dbReference type="ARBA" id="ARBA00023015"/>
    </source>
</evidence>
<feature type="domain" description="HTH gntR-type" evidence="6">
    <location>
        <begin position="24"/>
        <end position="92"/>
    </location>
</feature>
<evidence type="ECO:0000313" key="8">
    <source>
        <dbReference type="Proteomes" id="UP000481109"/>
    </source>
</evidence>
<keyword evidence="3" id="KW-0805">Transcription regulation</keyword>
<protein>
    <submittedName>
        <fullName evidence="7">PLP-dependent aminotransferase family protein</fullName>
    </submittedName>
</protein>
<dbReference type="RefSeq" id="WP_165329879.1">
    <property type="nucleotide sequence ID" value="NZ_JAAKZW010000002.1"/>
</dbReference>
<dbReference type="PRINTS" id="PR00035">
    <property type="entry name" value="HTHGNTR"/>
</dbReference>
<dbReference type="InterPro" id="IPR000524">
    <property type="entry name" value="Tscrpt_reg_HTH_GntR"/>
</dbReference>
<proteinExistence type="inferred from homology"/>
<dbReference type="InterPro" id="IPR004839">
    <property type="entry name" value="Aminotransferase_I/II_large"/>
</dbReference>
<dbReference type="SUPFAM" id="SSF53383">
    <property type="entry name" value="PLP-dependent transferases"/>
    <property type="match status" value="1"/>
</dbReference>
<dbReference type="Pfam" id="PF00392">
    <property type="entry name" value="GntR"/>
    <property type="match status" value="1"/>
</dbReference>
<evidence type="ECO:0000256" key="2">
    <source>
        <dbReference type="ARBA" id="ARBA00022898"/>
    </source>
</evidence>
<keyword evidence="8" id="KW-1185">Reference proteome</keyword>
<dbReference type="PANTHER" id="PTHR46577:SF1">
    <property type="entry name" value="HTH-TYPE TRANSCRIPTIONAL REGULATORY PROTEIN GABR"/>
    <property type="match status" value="1"/>
</dbReference>
<gene>
    <name evidence="7" type="ORF">G6045_01510</name>
</gene>
<evidence type="ECO:0000259" key="6">
    <source>
        <dbReference type="PROSITE" id="PS50949"/>
    </source>
</evidence>
<comment type="similarity">
    <text evidence="1">In the C-terminal section; belongs to the class-I pyridoxal-phosphate-dependent aminotransferase family.</text>
</comment>
<dbReference type="CDD" id="cd07377">
    <property type="entry name" value="WHTH_GntR"/>
    <property type="match status" value="1"/>
</dbReference>
<sequence length="476" mass="50663">MPVEWTGSRPPELVLSLDRGIGHEPLGTQLQCELRDAIRGGRLAAGERLPSSRELARTLGVSRGLVIECYAQLEAEGYLSAHPGSATRVAARATTRTESATPARPQALAVDFRSGVPELSSFPLHDWLRSLTEAGRRAPVAASGYGDARGSAVLREVLAAYLRRVRGAAADPEHTMICSGFAQAANLLFAALAREGITEVALEDPGDRDCDAIALRNGLRPVPVPVDGQGIDVAALRASGARAVVLTPAHQSPTGVVLAPNRRQALARWAEAADALIIEDDYDAEFRYDRRPVGSLQGLVPDRVASVGSVSKSLAPALRLGWILCPPHLTAALAHDKYLADRGSPALEQLALARLIESGRYDRHLRRMRTVYATRHQVLAEALARHAPEVELTGLAAGFHAVAQLPPGVDEQHVVTEARARSVGLYGMSDYRADGATQPAQLVLGFGNVTDAAIRRAIGTIADLLQPTAAEPPHST</sequence>
<comment type="caution">
    <text evidence="7">The sequence shown here is derived from an EMBL/GenBank/DDBJ whole genome shotgun (WGS) entry which is preliminary data.</text>
</comment>
<dbReference type="SUPFAM" id="SSF46785">
    <property type="entry name" value="Winged helix' DNA-binding domain"/>
    <property type="match status" value="1"/>
</dbReference>
<keyword evidence="5" id="KW-0804">Transcription</keyword>
<keyword evidence="4" id="KW-0238">DNA-binding</keyword>
<dbReference type="GO" id="GO:0030170">
    <property type="term" value="F:pyridoxal phosphate binding"/>
    <property type="evidence" value="ECO:0007669"/>
    <property type="project" value="InterPro"/>
</dbReference>
<keyword evidence="7" id="KW-0808">Transferase</keyword>
<evidence type="ECO:0000313" key="7">
    <source>
        <dbReference type="EMBL" id="NGO74365.1"/>
    </source>
</evidence>